<accession>A0A418NRR1</accession>
<dbReference type="Gene3D" id="3.60.21.70">
    <property type="entry name" value="PhoD-like phosphatase"/>
    <property type="match status" value="1"/>
</dbReference>
<dbReference type="InterPro" id="IPR029052">
    <property type="entry name" value="Metallo-depent_PP-like"/>
</dbReference>
<dbReference type="OrthoDB" id="327733at2"/>
<dbReference type="InterPro" id="IPR032093">
    <property type="entry name" value="PhoD_N"/>
</dbReference>
<dbReference type="AlphaFoldDB" id="A0A418NRR1"/>
<sequence>MTSRQDRILSINRRNLLRGFGGAAITAFGWQATAPALAQAVFRTYPFQLGVASGDPAPDGFVIWTRLAPDPLEIDYGMPAAAVEVGWEVAADDRFRDVVQTGTALARPELGHAVHVEIAGLQPGRPYWYRFTAGRERSLRGRANTLPPLGSPLERVRFGVAGCQHYEQGFYTAHRHLAAEEPDFVFCYGDYLYEGRGNRVWNGGAMGPLDNVRQYAGDELYSLGDYRRRYAQTKMDTDLQAAHAAAPWYVTWDDHEIDNNWVGNIDQDGTPPAVFALRQQVAMQAYYENMPLRASSMPTGPRMQLYRQARYGDLLDLNLLDTRQYRSDQPCDDRWGAVCEAIDRRDAAVLGGAQEDWLNDRMRASEARWQVLAQQIMMMDLDRTPGEVRTENLDSWAGYREPRRRVLEAIRDQGRGNVVVLTGDEHQNYAGELHIDGKEPAARPVATEFVATSVTSGGNGVDQRADTLAIQQENPQLKWHNAQRGYVMCEVTPSLWTTEFKTLDTVTTRGAEIATRMRMAVEHGRPESLAEA</sequence>
<dbReference type="RefSeq" id="WP_119587039.1">
    <property type="nucleotide sequence ID" value="NZ_CAWODQ010000024.1"/>
</dbReference>
<evidence type="ECO:0000313" key="3">
    <source>
        <dbReference type="EMBL" id="RIV85849.1"/>
    </source>
</evidence>
<dbReference type="InterPro" id="IPR052900">
    <property type="entry name" value="Phospholipid_Metab_Enz"/>
</dbReference>
<dbReference type="InterPro" id="IPR038607">
    <property type="entry name" value="PhoD-like_sf"/>
</dbReference>
<dbReference type="InterPro" id="IPR018946">
    <property type="entry name" value="PhoD-like_MPP"/>
</dbReference>
<dbReference type="Pfam" id="PF16655">
    <property type="entry name" value="PhoD_N"/>
    <property type="match status" value="1"/>
</dbReference>
<comment type="caution">
    <text evidence="3">The sequence shown here is derived from an EMBL/GenBank/DDBJ whole genome shotgun (WGS) entry which is preliminary data.</text>
</comment>
<evidence type="ECO:0000259" key="1">
    <source>
        <dbReference type="Pfam" id="PF09423"/>
    </source>
</evidence>
<evidence type="ECO:0000259" key="2">
    <source>
        <dbReference type="Pfam" id="PF16655"/>
    </source>
</evidence>
<dbReference type="SUPFAM" id="SSF56300">
    <property type="entry name" value="Metallo-dependent phosphatases"/>
    <property type="match status" value="1"/>
</dbReference>
<organism evidence="3 4">
    <name type="scientific">Aurantiacibacter zhengii</name>
    <dbReference type="NCBI Taxonomy" id="2307003"/>
    <lineage>
        <taxon>Bacteria</taxon>
        <taxon>Pseudomonadati</taxon>
        <taxon>Pseudomonadota</taxon>
        <taxon>Alphaproteobacteria</taxon>
        <taxon>Sphingomonadales</taxon>
        <taxon>Erythrobacteraceae</taxon>
        <taxon>Aurantiacibacter</taxon>
    </lineage>
</organism>
<dbReference type="PROSITE" id="PS51318">
    <property type="entry name" value="TAT"/>
    <property type="match status" value="1"/>
</dbReference>
<dbReference type="InterPro" id="IPR006311">
    <property type="entry name" value="TAT_signal"/>
</dbReference>
<dbReference type="EMBL" id="QXFL01000004">
    <property type="protein sequence ID" value="RIV85849.1"/>
    <property type="molecule type" value="Genomic_DNA"/>
</dbReference>
<feature type="domain" description="PhoD-like phosphatase metallophosphatase" evidence="1">
    <location>
        <begin position="158"/>
        <end position="500"/>
    </location>
</feature>
<reference evidence="3 4" key="1">
    <citation type="submission" date="2018-08" db="EMBL/GenBank/DDBJ databases">
        <title>Erythrobacter zhengii sp.nov., a bacterium isolated from deep-sea sediment.</title>
        <authorList>
            <person name="Fang C."/>
            <person name="Wu Y.-H."/>
            <person name="Sun C."/>
            <person name="Wang H."/>
            <person name="Cheng H."/>
            <person name="Meng F.-X."/>
            <person name="Wang C.-S."/>
            <person name="Xu X.-W."/>
        </authorList>
    </citation>
    <scope>NUCLEOTIDE SEQUENCE [LARGE SCALE GENOMIC DNA]</scope>
    <source>
        <strain evidence="3 4">V18</strain>
    </source>
</reference>
<dbReference type="Proteomes" id="UP000286576">
    <property type="component" value="Unassembled WGS sequence"/>
</dbReference>
<dbReference type="Pfam" id="PF09423">
    <property type="entry name" value="PhoD"/>
    <property type="match status" value="1"/>
</dbReference>
<gene>
    <name evidence="3" type="ORF">D2V07_11080</name>
</gene>
<dbReference type="PANTHER" id="PTHR43606:SF2">
    <property type="entry name" value="ALKALINE PHOSPHATASE FAMILY PROTEIN (AFU_ORTHOLOGUE AFUA_5G03860)"/>
    <property type="match status" value="1"/>
</dbReference>
<protein>
    <submittedName>
        <fullName evidence="3">Alkaline phosphatase</fullName>
    </submittedName>
</protein>
<evidence type="ECO:0000313" key="4">
    <source>
        <dbReference type="Proteomes" id="UP000286576"/>
    </source>
</evidence>
<dbReference type="CDD" id="cd07389">
    <property type="entry name" value="MPP_PhoD"/>
    <property type="match status" value="1"/>
</dbReference>
<keyword evidence="4" id="KW-1185">Reference proteome</keyword>
<feature type="domain" description="Phospholipase D N-terminal" evidence="2">
    <location>
        <begin position="49"/>
        <end position="145"/>
    </location>
</feature>
<name>A0A418NRR1_9SPHN</name>
<proteinExistence type="predicted"/>
<dbReference type="PANTHER" id="PTHR43606">
    <property type="entry name" value="PHOSPHATASE, PUTATIVE (AFU_ORTHOLOGUE AFUA_6G08710)-RELATED"/>
    <property type="match status" value="1"/>
</dbReference>
<dbReference type="Gene3D" id="2.60.40.380">
    <property type="entry name" value="Purple acid phosphatase-like, N-terminal"/>
    <property type="match status" value="1"/>
</dbReference>